<reference evidence="1" key="1">
    <citation type="submission" date="2023-01" db="EMBL/GenBank/DDBJ databases">
        <title>The chitinases involved in constricting ring structure development in the nematode-trapping fungus Drechslerella dactyloides.</title>
        <authorList>
            <person name="Wang R."/>
            <person name="Zhang L."/>
            <person name="Tang P."/>
            <person name="Li S."/>
            <person name="Liang L."/>
        </authorList>
    </citation>
    <scope>NUCLEOTIDE SEQUENCE</scope>
    <source>
        <strain evidence="1">YMF1.00031</strain>
    </source>
</reference>
<comment type="caution">
    <text evidence="1">The sequence shown here is derived from an EMBL/GenBank/DDBJ whole genome shotgun (WGS) entry which is preliminary data.</text>
</comment>
<evidence type="ECO:0000313" key="2">
    <source>
        <dbReference type="Proteomes" id="UP001221413"/>
    </source>
</evidence>
<accession>A0AAD6J4W9</accession>
<dbReference type="EMBL" id="JAQGDS010000001">
    <property type="protein sequence ID" value="KAJ6264643.1"/>
    <property type="molecule type" value="Genomic_DNA"/>
</dbReference>
<dbReference type="AlphaFoldDB" id="A0AAD6J4W9"/>
<keyword evidence="2" id="KW-1185">Reference proteome</keyword>
<sequence>MPVLMIVTRVGMSAAGLDEFPRELDIELCYDWASVRLVSGIDASPGMQIYPFVCDIRLNSSSCSEE</sequence>
<name>A0AAD6J4W9_DREDA</name>
<organism evidence="1 2">
    <name type="scientific">Drechslerella dactyloides</name>
    <name type="common">Nematode-trapping fungus</name>
    <name type="synonym">Arthrobotrys dactyloides</name>
    <dbReference type="NCBI Taxonomy" id="74499"/>
    <lineage>
        <taxon>Eukaryota</taxon>
        <taxon>Fungi</taxon>
        <taxon>Dikarya</taxon>
        <taxon>Ascomycota</taxon>
        <taxon>Pezizomycotina</taxon>
        <taxon>Orbiliomycetes</taxon>
        <taxon>Orbiliales</taxon>
        <taxon>Orbiliaceae</taxon>
        <taxon>Drechslerella</taxon>
    </lineage>
</organism>
<gene>
    <name evidence="1" type="ORF">Dda_0792</name>
</gene>
<proteinExistence type="predicted"/>
<protein>
    <submittedName>
        <fullName evidence="1">Uncharacterized protein</fullName>
    </submittedName>
</protein>
<dbReference type="Proteomes" id="UP001221413">
    <property type="component" value="Unassembled WGS sequence"/>
</dbReference>
<evidence type="ECO:0000313" key="1">
    <source>
        <dbReference type="EMBL" id="KAJ6264643.1"/>
    </source>
</evidence>